<reference evidence="10" key="1">
    <citation type="submission" date="2022-01" db="EMBL/GenBank/DDBJ databases">
        <authorList>
            <person name="Criscuolo A."/>
        </authorList>
    </citation>
    <scope>NUCLEOTIDE SEQUENCE</scope>
    <source>
        <strain evidence="10">CIP111893</strain>
    </source>
</reference>
<keyword evidence="6" id="KW-0418">Kinase</keyword>
<evidence type="ECO:0000313" key="11">
    <source>
        <dbReference type="Proteomes" id="UP000838686"/>
    </source>
</evidence>
<keyword evidence="5" id="KW-0547">Nucleotide-binding</keyword>
<dbReference type="Pfam" id="PF01288">
    <property type="entry name" value="HPPK"/>
    <property type="match status" value="1"/>
</dbReference>
<proteinExistence type="predicted"/>
<dbReference type="Gene3D" id="3.30.70.560">
    <property type="entry name" value="7,8-Dihydro-6-hydroxymethylpterin-pyrophosphokinase HPPK"/>
    <property type="match status" value="1"/>
</dbReference>
<dbReference type="NCBIfam" id="TIGR01498">
    <property type="entry name" value="folK"/>
    <property type="match status" value="1"/>
</dbReference>
<keyword evidence="4" id="KW-0808">Transferase</keyword>
<dbReference type="CDD" id="cd00483">
    <property type="entry name" value="HPPK"/>
    <property type="match status" value="1"/>
</dbReference>
<dbReference type="SUPFAM" id="SSF55083">
    <property type="entry name" value="6-hydroxymethyl-7,8-dihydropterin pyrophosphokinase, HPPK"/>
    <property type="match status" value="1"/>
</dbReference>
<dbReference type="InterPro" id="IPR035907">
    <property type="entry name" value="Hppk_sf"/>
</dbReference>
<keyword evidence="11" id="KW-1185">Reference proteome</keyword>
<dbReference type="EMBL" id="CAKMMF010000045">
    <property type="protein sequence ID" value="CAH1224177.1"/>
    <property type="molecule type" value="Genomic_DNA"/>
</dbReference>
<accession>A0ABM9CW68</accession>
<dbReference type="EC" id="2.7.6.3" evidence="3"/>
<evidence type="ECO:0000313" key="10">
    <source>
        <dbReference type="EMBL" id="CAH1224177.1"/>
    </source>
</evidence>
<evidence type="ECO:0000256" key="6">
    <source>
        <dbReference type="ARBA" id="ARBA00022777"/>
    </source>
</evidence>
<gene>
    <name evidence="10" type="ORF">PAECIP111893_05087</name>
</gene>
<dbReference type="RefSeq" id="WP_236346990.1">
    <property type="nucleotide sequence ID" value="NZ_CAKMMF010000045.1"/>
</dbReference>
<dbReference type="PANTHER" id="PTHR43071:SF1">
    <property type="entry name" value="2-AMINO-4-HYDROXY-6-HYDROXYMETHYLDIHYDROPTERIDINE PYROPHOSPHOKINASE"/>
    <property type="match status" value="1"/>
</dbReference>
<dbReference type="PROSITE" id="PS00794">
    <property type="entry name" value="HPPK"/>
    <property type="match status" value="1"/>
</dbReference>
<evidence type="ECO:0000256" key="7">
    <source>
        <dbReference type="ARBA" id="ARBA00022840"/>
    </source>
</evidence>
<name>A0ABM9CW68_9BACL</name>
<comment type="caution">
    <text evidence="10">The sequence shown here is derived from an EMBL/GenBank/DDBJ whole genome shotgun (WGS) entry which is preliminary data.</text>
</comment>
<protein>
    <recommendedName>
        <fullName evidence="3">2-amino-4-hydroxy-6-hydroxymethyldihydropteridine diphosphokinase</fullName>
        <ecNumber evidence="3">2.7.6.3</ecNumber>
    </recommendedName>
</protein>
<dbReference type="InterPro" id="IPR000550">
    <property type="entry name" value="Hppk"/>
</dbReference>
<comment type="pathway">
    <text evidence="2">Cofactor biosynthesis; tetrahydrofolate biosynthesis; 2-amino-4-hydroxy-6-hydroxymethyl-7,8-dihydropteridine diphosphate from 7,8-dihydroneopterin triphosphate: step 4/4.</text>
</comment>
<feature type="domain" description="7,8-dihydro-6-hydroxymethylpterin-pyrophosphokinase" evidence="9">
    <location>
        <begin position="110"/>
        <end position="121"/>
    </location>
</feature>
<evidence type="ECO:0000256" key="8">
    <source>
        <dbReference type="ARBA" id="ARBA00022909"/>
    </source>
</evidence>
<evidence type="ECO:0000256" key="3">
    <source>
        <dbReference type="ARBA" id="ARBA00013253"/>
    </source>
</evidence>
<sequence length="196" mass="22074">MNNNDPQDVNGLNADPFSTSQRAREAYIALGSNVGEREQLLKDALRCLEEHPNIEVMRVSGIYETEPVGYTDQPAFLNMAAALVTTLEPIQLLRAMLSIENQLGRTRDIRWGPRTIDLDLLLMEDIVMSENELILPHPRMMERSFVLVPLRDVLLSEHPLQKQVEQAASRGLEDGGEGISLWNTINWRSVSAHSES</sequence>
<comment type="catalytic activity">
    <reaction evidence="1">
        <text>6-hydroxymethyl-7,8-dihydropterin + ATP = (7,8-dihydropterin-6-yl)methyl diphosphate + AMP + H(+)</text>
        <dbReference type="Rhea" id="RHEA:11412"/>
        <dbReference type="ChEBI" id="CHEBI:15378"/>
        <dbReference type="ChEBI" id="CHEBI:30616"/>
        <dbReference type="ChEBI" id="CHEBI:44841"/>
        <dbReference type="ChEBI" id="CHEBI:72950"/>
        <dbReference type="ChEBI" id="CHEBI:456215"/>
        <dbReference type="EC" id="2.7.6.3"/>
    </reaction>
</comment>
<evidence type="ECO:0000256" key="1">
    <source>
        <dbReference type="ARBA" id="ARBA00000198"/>
    </source>
</evidence>
<dbReference type="PANTHER" id="PTHR43071">
    <property type="entry name" value="2-AMINO-4-HYDROXY-6-HYDROXYMETHYLDIHYDROPTERIDINE PYROPHOSPHOKINASE"/>
    <property type="match status" value="1"/>
</dbReference>
<keyword evidence="8" id="KW-0289">Folate biosynthesis</keyword>
<evidence type="ECO:0000256" key="4">
    <source>
        <dbReference type="ARBA" id="ARBA00022679"/>
    </source>
</evidence>
<evidence type="ECO:0000256" key="5">
    <source>
        <dbReference type="ARBA" id="ARBA00022741"/>
    </source>
</evidence>
<organism evidence="10 11">
    <name type="scientific">Paenibacillus plantiphilus</name>
    <dbReference type="NCBI Taxonomy" id="2905650"/>
    <lineage>
        <taxon>Bacteria</taxon>
        <taxon>Bacillati</taxon>
        <taxon>Bacillota</taxon>
        <taxon>Bacilli</taxon>
        <taxon>Bacillales</taxon>
        <taxon>Paenibacillaceae</taxon>
        <taxon>Paenibacillus</taxon>
    </lineage>
</organism>
<dbReference type="Proteomes" id="UP000838686">
    <property type="component" value="Unassembled WGS sequence"/>
</dbReference>
<keyword evidence="7" id="KW-0067">ATP-binding</keyword>
<evidence type="ECO:0000256" key="2">
    <source>
        <dbReference type="ARBA" id="ARBA00005051"/>
    </source>
</evidence>
<evidence type="ECO:0000259" key="9">
    <source>
        <dbReference type="PROSITE" id="PS00794"/>
    </source>
</evidence>